<dbReference type="InterPro" id="IPR027417">
    <property type="entry name" value="P-loop_NTPase"/>
</dbReference>
<dbReference type="Gene3D" id="3.40.50.300">
    <property type="entry name" value="P-loop containing nucleotide triphosphate hydrolases"/>
    <property type="match status" value="1"/>
</dbReference>
<gene>
    <name evidence="1" type="ORF">LCGC14_2567890</name>
</gene>
<comment type="caution">
    <text evidence="1">The sequence shown here is derived from an EMBL/GenBank/DDBJ whole genome shotgun (WGS) entry which is preliminary data.</text>
</comment>
<proteinExistence type="predicted"/>
<dbReference type="AlphaFoldDB" id="A0A0F9DB18"/>
<name>A0A0F9DB18_9ZZZZ</name>
<organism evidence="1">
    <name type="scientific">marine sediment metagenome</name>
    <dbReference type="NCBI Taxonomy" id="412755"/>
    <lineage>
        <taxon>unclassified sequences</taxon>
        <taxon>metagenomes</taxon>
        <taxon>ecological metagenomes</taxon>
    </lineage>
</organism>
<accession>A0A0F9DB18</accession>
<reference evidence="1" key="1">
    <citation type="journal article" date="2015" name="Nature">
        <title>Complex archaea that bridge the gap between prokaryotes and eukaryotes.</title>
        <authorList>
            <person name="Spang A."/>
            <person name="Saw J.H."/>
            <person name="Jorgensen S.L."/>
            <person name="Zaremba-Niedzwiedzka K."/>
            <person name="Martijn J."/>
            <person name="Lind A.E."/>
            <person name="van Eijk R."/>
            <person name="Schleper C."/>
            <person name="Guy L."/>
            <person name="Ettema T.J."/>
        </authorList>
    </citation>
    <scope>NUCLEOTIDE SEQUENCE</scope>
</reference>
<evidence type="ECO:0000313" key="1">
    <source>
        <dbReference type="EMBL" id="KKL09238.1"/>
    </source>
</evidence>
<protein>
    <submittedName>
        <fullName evidence="1">Uncharacterized protein</fullName>
    </submittedName>
</protein>
<sequence length="47" mass="5317">MKSRQVYMTWLIAGVLLHRGLFQTGANVINLSKGEAEATETLDYSRF</sequence>
<feature type="non-terminal residue" evidence="1">
    <location>
        <position position="47"/>
    </location>
</feature>
<dbReference type="EMBL" id="LAZR01042563">
    <property type="protein sequence ID" value="KKL09238.1"/>
    <property type="molecule type" value="Genomic_DNA"/>
</dbReference>